<comment type="caution">
    <text evidence="1">The sequence shown here is derived from an EMBL/GenBank/DDBJ whole genome shotgun (WGS) entry which is preliminary data.</text>
</comment>
<evidence type="ECO:0000313" key="2">
    <source>
        <dbReference type="Proteomes" id="UP000265341"/>
    </source>
</evidence>
<sequence length="132" mass="13851">MHKTLALLALLGLLSGCNVFTFRISVNPKVLEVVRGDSNGSAAIVALERAKDFTAPVICSVRTQAGGSLPSGLSATLTPPTFEGETPNAVLNVKAEESLDPAITTLEAQVYCESGTLYNYDNLTLDIKPKAG</sequence>
<reference evidence="1 2" key="1">
    <citation type="submission" date="2018-08" db="EMBL/GenBank/DDBJ databases">
        <title>Meiothermus roseus NBRC 110900 genome sequencing project.</title>
        <authorList>
            <person name="Da Costa M.S."/>
            <person name="Albuquerque L."/>
            <person name="Raposo P."/>
            <person name="Froufe H.J.C."/>
            <person name="Barroso C.S."/>
            <person name="Egas C."/>
        </authorList>
    </citation>
    <scope>NUCLEOTIDE SEQUENCE [LARGE SCALE GENOMIC DNA]</scope>
    <source>
        <strain evidence="1 2">NBRC 110900</strain>
    </source>
</reference>
<dbReference type="EMBL" id="QWLA01000005">
    <property type="protein sequence ID" value="RIH89097.1"/>
    <property type="molecule type" value="Genomic_DNA"/>
</dbReference>
<dbReference type="Proteomes" id="UP000265341">
    <property type="component" value="Unassembled WGS sequence"/>
</dbReference>
<dbReference type="OrthoDB" id="9915440at2"/>
<evidence type="ECO:0008006" key="3">
    <source>
        <dbReference type="Google" id="ProtNLM"/>
    </source>
</evidence>
<evidence type="ECO:0000313" key="1">
    <source>
        <dbReference type="EMBL" id="RIH89097.1"/>
    </source>
</evidence>
<organism evidence="1 2">
    <name type="scientific">Calidithermus roseus</name>
    <dbReference type="NCBI Taxonomy" id="1644118"/>
    <lineage>
        <taxon>Bacteria</taxon>
        <taxon>Thermotogati</taxon>
        <taxon>Deinococcota</taxon>
        <taxon>Deinococci</taxon>
        <taxon>Thermales</taxon>
        <taxon>Thermaceae</taxon>
        <taxon>Calidithermus</taxon>
    </lineage>
</organism>
<accession>A0A399EWW4</accession>
<dbReference type="AlphaFoldDB" id="A0A399EWW4"/>
<proteinExistence type="predicted"/>
<dbReference type="PROSITE" id="PS51257">
    <property type="entry name" value="PROKAR_LIPOPROTEIN"/>
    <property type="match status" value="1"/>
</dbReference>
<gene>
    <name evidence="1" type="ORF">Mrose_00482</name>
</gene>
<dbReference type="RefSeq" id="WP_119275838.1">
    <property type="nucleotide sequence ID" value="NZ_QWLA01000005.1"/>
</dbReference>
<keyword evidence="2" id="KW-1185">Reference proteome</keyword>
<protein>
    <recommendedName>
        <fullName evidence="3">Lipoprotein</fullName>
    </recommendedName>
</protein>
<name>A0A399EWW4_9DEIN</name>